<feature type="transmembrane region" description="Helical" evidence="10">
    <location>
        <begin position="244"/>
        <end position="263"/>
    </location>
</feature>
<dbReference type="GO" id="GO:0008374">
    <property type="term" value="F:O-acyltransferase activity"/>
    <property type="evidence" value="ECO:0007669"/>
    <property type="project" value="InterPro"/>
</dbReference>
<comment type="caution">
    <text evidence="12">The sequence shown here is derived from an EMBL/GenBank/DDBJ whole genome shotgun (WGS) entry which is preliminary data.</text>
</comment>
<feature type="region of interest" description="Disordered" evidence="9">
    <location>
        <begin position="479"/>
        <end position="498"/>
    </location>
</feature>
<dbReference type="InterPro" id="IPR032805">
    <property type="entry name" value="Wax_synthase_dom"/>
</dbReference>
<feature type="transmembrane region" description="Helical" evidence="10">
    <location>
        <begin position="642"/>
        <end position="661"/>
    </location>
</feature>
<dbReference type="PANTHER" id="PTHR31595:SF51">
    <property type="entry name" value="WAX SYNTHASE DOMAIN-CONTAINING PROTEIN"/>
    <property type="match status" value="1"/>
</dbReference>
<name>A0A5N5LE58_9ROSI</name>
<comment type="similarity">
    <text evidence="2">Belongs to the wax synthase family.</text>
</comment>
<feature type="transmembrane region" description="Helical" evidence="10">
    <location>
        <begin position="301"/>
        <end position="320"/>
    </location>
</feature>
<evidence type="ECO:0000259" key="11">
    <source>
        <dbReference type="Pfam" id="PF13813"/>
    </source>
</evidence>
<feature type="transmembrane region" description="Helical" evidence="10">
    <location>
        <begin position="529"/>
        <end position="554"/>
    </location>
</feature>
<evidence type="ECO:0000256" key="7">
    <source>
        <dbReference type="ARBA" id="ARBA00023136"/>
    </source>
</evidence>
<proteinExistence type="inferred from homology"/>
<feature type="domain" description="Wax synthase" evidence="11">
    <location>
        <begin position="563"/>
        <end position="649"/>
    </location>
</feature>
<dbReference type="InterPro" id="IPR044851">
    <property type="entry name" value="Wax_synthase"/>
</dbReference>
<keyword evidence="4 10" id="KW-0812">Transmembrane</keyword>
<evidence type="ECO:0000256" key="5">
    <source>
        <dbReference type="ARBA" id="ARBA00022989"/>
    </source>
</evidence>
<evidence type="ECO:0000256" key="10">
    <source>
        <dbReference type="SAM" id="Phobius"/>
    </source>
</evidence>
<dbReference type="PANTHER" id="PTHR31595">
    <property type="entry name" value="LONG-CHAIN-ALCOHOL O-FATTY-ACYLTRANSFERASE 3-RELATED"/>
    <property type="match status" value="1"/>
</dbReference>
<feature type="transmembrane region" description="Helical" evidence="10">
    <location>
        <begin position="36"/>
        <end position="56"/>
    </location>
</feature>
<evidence type="ECO:0000313" key="12">
    <source>
        <dbReference type="EMBL" id="KAB5540987.1"/>
    </source>
</evidence>
<gene>
    <name evidence="12" type="ORF">DKX38_013961</name>
</gene>
<feature type="transmembrane region" description="Helical" evidence="10">
    <location>
        <begin position="269"/>
        <end position="289"/>
    </location>
</feature>
<feature type="transmembrane region" description="Helical" evidence="10">
    <location>
        <begin position="673"/>
        <end position="693"/>
    </location>
</feature>
<keyword evidence="3" id="KW-0808">Transferase</keyword>
<evidence type="ECO:0000256" key="1">
    <source>
        <dbReference type="ARBA" id="ARBA00004141"/>
    </source>
</evidence>
<dbReference type="Proteomes" id="UP000326939">
    <property type="component" value="Chromosome 9"/>
</dbReference>
<keyword evidence="8" id="KW-0012">Acyltransferase</keyword>
<protein>
    <recommendedName>
        <fullName evidence="11">Wax synthase domain-containing protein</fullName>
    </recommendedName>
</protein>
<dbReference type="GO" id="GO:0016020">
    <property type="term" value="C:membrane"/>
    <property type="evidence" value="ECO:0007669"/>
    <property type="project" value="UniProtKB-SubCell"/>
</dbReference>
<organism evidence="12 13">
    <name type="scientific">Salix brachista</name>
    <dbReference type="NCBI Taxonomy" id="2182728"/>
    <lineage>
        <taxon>Eukaryota</taxon>
        <taxon>Viridiplantae</taxon>
        <taxon>Streptophyta</taxon>
        <taxon>Embryophyta</taxon>
        <taxon>Tracheophyta</taxon>
        <taxon>Spermatophyta</taxon>
        <taxon>Magnoliopsida</taxon>
        <taxon>eudicotyledons</taxon>
        <taxon>Gunneridae</taxon>
        <taxon>Pentapetalae</taxon>
        <taxon>rosids</taxon>
        <taxon>fabids</taxon>
        <taxon>Malpighiales</taxon>
        <taxon>Salicaceae</taxon>
        <taxon>Saliceae</taxon>
        <taxon>Salix</taxon>
    </lineage>
</organism>
<dbReference type="EMBL" id="VDCV01000009">
    <property type="protein sequence ID" value="KAB5540987.1"/>
    <property type="molecule type" value="Genomic_DNA"/>
</dbReference>
<feature type="transmembrane region" description="Helical" evidence="10">
    <location>
        <begin position="614"/>
        <end position="636"/>
    </location>
</feature>
<dbReference type="AlphaFoldDB" id="A0A5N5LE58"/>
<comment type="subcellular location">
    <subcellularLocation>
        <location evidence="1">Membrane</location>
        <topology evidence="1">Multi-pass membrane protein</topology>
    </subcellularLocation>
</comment>
<dbReference type="GO" id="GO:0006629">
    <property type="term" value="P:lipid metabolic process"/>
    <property type="evidence" value="ECO:0007669"/>
    <property type="project" value="UniProtKB-KW"/>
</dbReference>
<evidence type="ECO:0000256" key="9">
    <source>
        <dbReference type="SAM" id="MobiDB-lite"/>
    </source>
</evidence>
<sequence>MESEICNLIEVWLSVFASVCYCYAIGKVVPKGTGRLVFLLPIVCLFLYLPLHLFVLHFRGTTAFFIAWLANFKLLLFAFGKGPLSSDNRSISLPHFVAVACLPIKIQHKVDSSPRSHIHHAQKLQNGKKSSPNYGVKTLLLASLVNVHNYSDYIHPKVVSLLNVMYLYIQLEIILAIAAAVAKVLLGLELEPQFDEPYLSTSLQDFWGRRWNLMVSSILRLAVYEPTRNLASGLVGRKWARFPAVMGTFFVSGIMHELMFFYLGSDKLTMELTCFFLLHGLCLIAEGFLKKCFGGRWRLPAVISGLLTTGFVLLTGYWLFLPLMYSCRVFERASAESVEDLSEYTQLTPFGQSALGSLQLTMETCRERKDMEDELSSFLKVWVSVFFCLCCCYAIGKTIPKGRTRFLFLIPFVCLFFYLPLNLSTIFLGGNTAFYIAWLGNFKLLLYAFGEGPLSSQYSSRSLLTFVCVACLPIKIQENPPPKSQNQENQPPVIPTDQTHKSPLNYAIKGLLWAFLVVVHDYNEYIHPKIIMCLLGLHLYIFLDVVLALVAVLARTILGLELEPQFNEPHLSTSLQDFWGKRWNLMVSSILRQTVYEPTRNIGKRFVGRRWSPIPAVLATFLLSAIMHEVMFYYLLRVKPTWEVTWFLLLHGFCVTLEIAIKKALKGRWQLPRLISGLFTIGFVVATSCWLFFPKPLKCRADARAFEEYAALRAFGSDCSHALFGRPSITRSH</sequence>
<evidence type="ECO:0000256" key="4">
    <source>
        <dbReference type="ARBA" id="ARBA00022692"/>
    </source>
</evidence>
<feature type="transmembrane region" description="Helical" evidence="10">
    <location>
        <begin position="12"/>
        <end position="29"/>
    </location>
</feature>
<accession>A0A5N5LE58</accession>
<feature type="domain" description="Wax synthase" evidence="11">
    <location>
        <begin position="191"/>
        <end position="277"/>
    </location>
</feature>
<evidence type="ECO:0000256" key="8">
    <source>
        <dbReference type="ARBA" id="ARBA00023315"/>
    </source>
</evidence>
<evidence type="ECO:0000256" key="2">
    <source>
        <dbReference type="ARBA" id="ARBA00007282"/>
    </source>
</evidence>
<keyword evidence="13" id="KW-1185">Reference proteome</keyword>
<feature type="transmembrane region" description="Helical" evidence="10">
    <location>
        <begin position="377"/>
        <end position="396"/>
    </location>
</feature>
<feature type="transmembrane region" description="Helical" evidence="10">
    <location>
        <begin position="62"/>
        <end position="80"/>
    </location>
</feature>
<evidence type="ECO:0000313" key="13">
    <source>
        <dbReference type="Proteomes" id="UP000326939"/>
    </source>
</evidence>
<reference evidence="13" key="1">
    <citation type="journal article" date="2019" name="Gigascience">
        <title>De novo genome assembly of the endangered Acer yangbiense, a plant species with extremely small populations endemic to Yunnan Province, China.</title>
        <authorList>
            <person name="Yang J."/>
            <person name="Wariss H.M."/>
            <person name="Tao L."/>
            <person name="Zhang R."/>
            <person name="Yun Q."/>
            <person name="Hollingsworth P."/>
            <person name="Dao Z."/>
            <person name="Luo G."/>
            <person name="Guo H."/>
            <person name="Ma Y."/>
            <person name="Sun W."/>
        </authorList>
    </citation>
    <scope>NUCLEOTIDE SEQUENCE [LARGE SCALE GENOMIC DNA]</scope>
    <source>
        <strain evidence="13">cv. br00</strain>
    </source>
</reference>
<keyword evidence="6" id="KW-0443">Lipid metabolism</keyword>
<feature type="transmembrane region" description="Helical" evidence="10">
    <location>
        <begin position="165"/>
        <end position="186"/>
    </location>
</feature>
<keyword evidence="7 10" id="KW-0472">Membrane</keyword>
<evidence type="ECO:0000256" key="6">
    <source>
        <dbReference type="ARBA" id="ARBA00023098"/>
    </source>
</evidence>
<dbReference type="Pfam" id="PF13813">
    <property type="entry name" value="MBOAT_2"/>
    <property type="match status" value="2"/>
</dbReference>
<keyword evidence="5 10" id="KW-1133">Transmembrane helix</keyword>
<feature type="transmembrane region" description="Helical" evidence="10">
    <location>
        <begin position="408"/>
        <end position="438"/>
    </location>
</feature>
<evidence type="ECO:0000256" key="3">
    <source>
        <dbReference type="ARBA" id="ARBA00022679"/>
    </source>
</evidence>